<evidence type="ECO:0000313" key="1">
    <source>
        <dbReference type="EMBL" id="RVU21039.1"/>
    </source>
</evidence>
<organism evidence="1 2">
    <name type="scientific">Methylobacterium oryzihabitans</name>
    <dbReference type="NCBI Taxonomy" id="2499852"/>
    <lineage>
        <taxon>Bacteria</taxon>
        <taxon>Pseudomonadati</taxon>
        <taxon>Pseudomonadota</taxon>
        <taxon>Alphaproteobacteria</taxon>
        <taxon>Hyphomicrobiales</taxon>
        <taxon>Methylobacteriaceae</taxon>
        <taxon>Methylobacterium</taxon>
    </lineage>
</organism>
<sequence length="86" mass="9299">MKLRGLAALPEFASDAEIAAALVGKARAAEAEALFPTLEAAGFPHVDPRFKARYVPAVRRFFEAECGLSPPAGAEADHRPRGWRRP</sequence>
<dbReference type="Proteomes" id="UP000286997">
    <property type="component" value="Unassembled WGS sequence"/>
</dbReference>
<dbReference type="EMBL" id="SACP01000002">
    <property type="protein sequence ID" value="RVU21039.1"/>
    <property type="molecule type" value="Genomic_DNA"/>
</dbReference>
<name>A0A3S3UCR3_9HYPH</name>
<dbReference type="RefSeq" id="WP_127727258.1">
    <property type="nucleotide sequence ID" value="NZ_SACP01000002.1"/>
</dbReference>
<comment type="caution">
    <text evidence="1">The sequence shown here is derived from an EMBL/GenBank/DDBJ whole genome shotgun (WGS) entry which is preliminary data.</text>
</comment>
<protein>
    <submittedName>
        <fullName evidence="1">Uncharacterized protein</fullName>
    </submittedName>
</protein>
<reference evidence="1 2" key="1">
    <citation type="submission" date="2019-01" db="EMBL/GenBank/DDBJ databases">
        <authorList>
            <person name="Chen W.-M."/>
        </authorList>
    </citation>
    <scope>NUCLEOTIDE SEQUENCE [LARGE SCALE GENOMIC DNA]</scope>
    <source>
        <strain evidence="1 2">TER-1</strain>
    </source>
</reference>
<proteinExistence type="predicted"/>
<evidence type="ECO:0000313" key="2">
    <source>
        <dbReference type="Proteomes" id="UP000286997"/>
    </source>
</evidence>
<keyword evidence="2" id="KW-1185">Reference proteome</keyword>
<dbReference type="OrthoDB" id="8002233at2"/>
<dbReference type="AlphaFoldDB" id="A0A3S3UCR3"/>
<gene>
    <name evidence="1" type="ORF">EOE48_02785</name>
</gene>
<accession>A0A3S3UCR3</accession>